<dbReference type="PANTHER" id="PTHR12265:SF11">
    <property type="entry name" value="ALPHA_BETA-HYDROLASES SUPERFAMILY PROTEIN"/>
    <property type="match status" value="1"/>
</dbReference>
<evidence type="ECO:0008006" key="4">
    <source>
        <dbReference type="Google" id="ProtNLM"/>
    </source>
</evidence>
<dbReference type="InterPro" id="IPR029058">
    <property type="entry name" value="AB_hydrolase_fold"/>
</dbReference>
<dbReference type="Gramene" id="Zm00001eb231500_T002">
    <property type="protein sequence ID" value="Zm00001eb231500_P002"/>
    <property type="gene ID" value="Zm00001eb231500"/>
</dbReference>
<proteinExistence type="evidence at protein level"/>
<evidence type="ECO:0000313" key="2">
    <source>
        <dbReference type="Proteomes" id="UP000007305"/>
    </source>
</evidence>
<keyword evidence="2" id="KW-1185">Reference proteome</keyword>
<reference evidence="1" key="2">
    <citation type="submission" date="2019-07" db="EMBL/GenBank/DDBJ databases">
        <authorList>
            <person name="Seetharam A."/>
            <person name="Woodhouse M."/>
            <person name="Cannon E."/>
        </authorList>
    </citation>
    <scope>NUCLEOTIDE SEQUENCE [LARGE SCALE GENOMIC DNA]</scope>
    <source>
        <strain evidence="1">cv. B73</strain>
    </source>
</reference>
<dbReference type="InterPro" id="IPR008547">
    <property type="entry name" value="DUF829_TMEM53"/>
</dbReference>
<reference evidence="1" key="3">
    <citation type="submission" date="2021-05" db="UniProtKB">
        <authorList>
            <consortium name="EnsemblPlants"/>
        </authorList>
    </citation>
    <scope>IDENTIFICATION</scope>
    <source>
        <strain evidence="1">cv. B73</strain>
    </source>
</reference>
<dbReference type="OrthoDB" id="77878at2759"/>
<gene>
    <name evidence="1" type="primary">LOC100191344</name>
</gene>
<name>A0A804PEJ4_MAIZE</name>
<dbReference type="Pfam" id="PF05705">
    <property type="entry name" value="DUF829"/>
    <property type="match status" value="1"/>
</dbReference>
<evidence type="ECO:0007829" key="3">
    <source>
        <dbReference type="PeptideAtlas" id="A0A804PEJ4"/>
    </source>
</evidence>
<keyword evidence="3" id="KW-1267">Proteomics identification</keyword>
<dbReference type="PANTHER" id="PTHR12265">
    <property type="entry name" value="TRANSMEMBRANE PROTEIN 53"/>
    <property type="match status" value="1"/>
</dbReference>
<dbReference type="SUPFAM" id="SSF53474">
    <property type="entry name" value="alpha/beta-Hydrolases"/>
    <property type="match status" value="1"/>
</dbReference>
<dbReference type="EnsemblPlants" id="Zm00001eb231500_T002">
    <property type="protein sequence ID" value="Zm00001eb231500_P002"/>
    <property type="gene ID" value="Zm00001eb231500"/>
</dbReference>
<evidence type="ECO:0000313" key="1">
    <source>
        <dbReference type="EnsemblPlants" id="Zm00001eb231500_P002"/>
    </source>
</evidence>
<reference evidence="2" key="1">
    <citation type="journal article" date="2009" name="Science">
        <title>The B73 maize genome: complexity, diversity, and dynamics.</title>
        <authorList>
            <person name="Schnable P.S."/>
            <person name="Ware D."/>
            <person name="Fulton R.S."/>
            <person name="Stein J.C."/>
            <person name="Wei F."/>
            <person name="Pasternak S."/>
            <person name="Liang C."/>
            <person name="Zhang J."/>
            <person name="Fulton L."/>
            <person name="Graves T.A."/>
            <person name="Minx P."/>
            <person name="Reily A.D."/>
            <person name="Courtney L."/>
            <person name="Kruchowski S.S."/>
            <person name="Tomlinson C."/>
            <person name="Strong C."/>
            <person name="Delehaunty K."/>
            <person name="Fronick C."/>
            <person name="Courtney B."/>
            <person name="Rock S.M."/>
            <person name="Belter E."/>
            <person name="Du F."/>
            <person name="Kim K."/>
            <person name="Abbott R.M."/>
            <person name="Cotton M."/>
            <person name="Levy A."/>
            <person name="Marchetto P."/>
            <person name="Ochoa K."/>
            <person name="Jackson S.M."/>
            <person name="Gillam B."/>
            <person name="Chen W."/>
            <person name="Yan L."/>
            <person name="Higginbotham J."/>
            <person name="Cardenas M."/>
            <person name="Waligorski J."/>
            <person name="Applebaum E."/>
            <person name="Phelps L."/>
            <person name="Falcone J."/>
            <person name="Kanchi K."/>
            <person name="Thane T."/>
            <person name="Scimone A."/>
            <person name="Thane N."/>
            <person name="Henke J."/>
            <person name="Wang T."/>
            <person name="Ruppert J."/>
            <person name="Shah N."/>
            <person name="Rotter K."/>
            <person name="Hodges J."/>
            <person name="Ingenthron E."/>
            <person name="Cordes M."/>
            <person name="Kohlberg S."/>
            <person name="Sgro J."/>
            <person name="Delgado B."/>
            <person name="Mead K."/>
            <person name="Chinwalla A."/>
            <person name="Leonard S."/>
            <person name="Crouse K."/>
            <person name="Collura K."/>
            <person name="Kudrna D."/>
            <person name="Currie J."/>
            <person name="He R."/>
            <person name="Angelova A."/>
            <person name="Rajasekar S."/>
            <person name="Mueller T."/>
            <person name="Lomeli R."/>
            <person name="Scara G."/>
            <person name="Ko A."/>
            <person name="Delaney K."/>
            <person name="Wissotski M."/>
            <person name="Lopez G."/>
            <person name="Campos D."/>
            <person name="Braidotti M."/>
            <person name="Ashley E."/>
            <person name="Golser W."/>
            <person name="Kim H."/>
            <person name="Lee S."/>
            <person name="Lin J."/>
            <person name="Dujmic Z."/>
            <person name="Kim W."/>
            <person name="Talag J."/>
            <person name="Zuccolo A."/>
            <person name="Fan C."/>
            <person name="Sebastian A."/>
            <person name="Kramer M."/>
            <person name="Spiegel L."/>
            <person name="Nascimento L."/>
            <person name="Zutavern T."/>
            <person name="Miller B."/>
            <person name="Ambroise C."/>
            <person name="Muller S."/>
            <person name="Spooner W."/>
            <person name="Narechania A."/>
            <person name="Ren L."/>
            <person name="Wei S."/>
            <person name="Kumari S."/>
            <person name="Faga B."/>
            <person name="Levy M.J."/>
            <person name="McMahan L."/>
            <person name="Van Buren P."/>
            <person name="Vaughn M.W."/>
            <person name="Ying K."/>
            <person name="Yeh C.-T."/>
            <person name="Emrich S.J."/>
            <person name="Jia Y."/>
            <person name="Kalyanaraman A."/>
            <person name="Hsia A.-P."/>
            <person name="Barbazuk W.B."/>
            <person name="Baucom R.S."/>
            <person name="Brutnell T.P."/>
            <person name="Carpita N.C."/>
            <person name="Chaparro C."/>
            <person name="Chia J.-M."/>
            <person name="Deragon J.-M."/>
            <person name="Estill J.C."/>
            <person name="Fu Y."/>
            <person name="Jeddeloh J.A."/>
            <person name="Han Y."/>
            <person name="Lee H."/>
            <person name="Li P."/>
            <person name="Lisch D.R."/>
            <person name="Liu S."/>
            <person name="Liu Z."/>
            <person name="Nagel D.H."/>
            <person name="McCann M.C."/>
            <person name="SanMiguel P."/>
            <person name="Myers A.M."/>
            <person name="Nettleton D."/>
            <person name="Nguyen J."/>
            <person name="Penning B.W."/>
            <person name="Ponnala L."/>
            <person name="Schneider K.L."/>
            <person name="Schwartz D.C."/>
            <person name="Sharma A."/>
            <person name="Soderlund C."/>
            <person name="Springer N.M."/>
            <person name="Sun Q."/>
            <person name="Wang H."/>
            <person name="Waterman M."/>
            <person name="Westerman R."/>
            <person name="Wolfgruber T.K."/>
            <person name="Yang L."/>
            <person name="Yu Y."/>
            <person name="Zhang L."/>
            <person name="Zhou S."/>
            <person name="Zhu Q."/>
            <person name="Bennetzen J.L."/>
            <person name="Dawe R.K."/>
            <person name="Jiang J."/>
            <person name="Jiang N."/>
            <person name="Presting G.G."/>
            <person name="Wessler S.R."/>
            <person name="Aluru S."/>
            <person name="Martienssen R.A."/>
            <person name="Clifton S.W."/>
            <person name="McCombie W.R."/>
            <person name="Wing R.A."/>
            <person name="Wilson R.K."/>
        </authorList>
    </citation>
    <scope>NUCLEOTIDE SEQUENCE [LARGE SCALE GENOMIC DNA]</scope>
    <source>
        <strain evidence="2">cv. B73</strain>
    </source>
</reference>
<dbReference type="AlphaFoldDB" id="A0A804PEJ4"/>
<accession>A0A804PEJ4</accession>
<protein>
    <recommendedName>
        <fullName evidence="4">Alpha/beta-Hydrolases superfamily protein</fullName>
    </recommendedName>
</protein>
<dbReference type="Proteomes" id="UP000007305">
    <property type="component" value="Chromosome 5"/>
</dbReference>
<sequence length="331" mass="35590">MAAAPARHLAAAFTAAAAHQRVAFRRVQVRAPVSASLSFPPRHPATFRGRASLACPAAASLSVPSGAAPPGSVPFNLLPPDSDPFIEWDPPPGDSAPSPLAGGGAAGGATLVVLLGWLGARQKHLRRTLLFHTFSNTGWLAYGAVLENLQSRADLTERIRGCIVDSAPVLEIRPEVWAAGFSAAMLKKSSSMTGPTTESLDGPVVNGTLNRVGSNVTQPSWGECFLLSTLRKFFEIVLYVPDVNKRLCKVLSVLSEQQPPCPQFYLYSSADRVIPAECVERFVESQRSLGRSVFAHDFVSSPHVDHYRSFPHVYSAKIDEFLKVCSTVEVS</sequence>
<organism evidence="1 2">
    <name type="scientific">Zea mays</name>
    <name type="common">Maize</name>
    <dbReference type="NCBI Taxonomy" id="4577"/>
    <lineage>
        <taxon>Eukaryota</taxon>
        <taxon>Viridiplantae</taxon>
        <taxon>Streptophyta</taxon>
        <taxon>Embryophyta</taxon>
        <taxon>Tracheophyta</taxon>
        <taxon>Spermatophyta</taxon>
        <taxon>Magnoliopsida</taxon>
        <taxon>Liliopsida</taxon>
        <taxon>Poales</taxon>
        <taxon>Poaceae</taxon>
        <taxon>PACMAD clade</taxon>
        <taxon>Panicoideae</taxon>
        <taxon>Andropogonodae</taxon>
        <taxon>Andropogoneae</taxon>
        <taxon>Tripsacinae</taxon>
        <taxon>Zea</taxon>
    </lineage>
</organism>